<name>U5D9T8_AMBTC</name>
<organism evidence="2 3">
    <name type="scientific">Amborella trichopoda</name>
    <dbReference type="NCBI Taxonomy" id="13333"/>
    <lineage>
        <taxon>Eukaryota</taxon>
        <taxon>Viridiplantae</taxon>
        <taxon>Streptophyta</taxon>
        <taxon>Embryophyta</taxon>
        <taxon>Tracheophyta</taxon>
        <taxon>Spermatophyta</taxon>
        <taxon>Magnoliopsida</taxon>
        <taxon>Amborellales</taxon>
        <taxon>Amborellaceae</taxon>
        <taxon>Amborella</taxon>
    </lineage>
</organism>
<evidence type="ECO:0000313" key="2">
    <source>
        <dbReference type="EMBL" id="ERN18187.1"/>
    </source>
</evidence>
<reference evidence="3" key="1">
    <citation type="journal article" date="2013" name="Science">
        <title>The Amborella genome and the evolution of flowering plants.</title>
        <authorList>
            <consortium name="Amborella Genome Project"/>
        </authorList>
    </citation>
    <scope>NUCLEOTIDE SEQUENCE [LARGE SCALE GENOMIC DNA]</scope>
</reference>
<dbReference type="eggNOG" id="ENOG502RXUF">
    <property type="taxonomic scope" value="Eukaryota"/>
</dbReference>
<dbReference type="Proteomes" id="UP000017836">
    <property type="component" value="Unassembled WGS sequence"/>
</dbReference>
<proteinExistence type="predicted"/>
<feature type="compositionally biased region" description="Polar residues" evidence="1">
    <location>
        <begin position="176"/>
        <end position="192"/>
    </location>
</feature>
<feature type="compositionally biased region" description="Low complexity" evidence="1">
    <location>
        <begin position="77"/>
        <end position="94"/>
    </location>
</feature>
<accession>U5D9T8</accession>
<feature type="region of interest" description="Disordered" evidence="1">
    <location>
        <begin position="132"/>
        <end position="192"/>
    </location>
</feature>
<feature type="compositionally biased region" description="Basic residues" evidence="1">
    <location>
        <begin position="132"/>
        <end position="153"/>
    </location>
</feature>
<sequence length="192" mass="22474">MLFLYLLYKVGVFQCIGRSICKMVWGLLATYFSLWEYGCMILWTKLKSVKRERRRHLRDIEEEYESSQDESMLGGKSSSISSSVHGEGSSSISSFVESRRYIDGERSAHRRSKERRELLTPRSHRHKLGIHMHSTGKHSKHKSLNSMKRSRLKAKPDRVHRTRKELRAQAVAYTKRPSTQTQDTQAFNWKAQ</sequence>
<gene>
    <name evidence="2" type="ORF">AMTR_s00054p00196360</name>
</gene>
<dbReference type="Gramene" id="ERN18187">
    <property type="protein sequence ID" value="ERN18187"/>
    <property type="gene ID" value="AMTR_s00054p00196360"/>
</dbReference>
<evidence type="ECO:0000313" key="3">
    <source>
        <dbReference type="Proteomes" id="UP000017836"/>
    </source>
</evidence>
<dbReference type="PANTHER" id="PTHR35278:SF1">
    <property type="entry name" value="F8K7.16"/>
    <property type="match status" value="1"/>
</dbReference>
<dbReference type="EMBL" id="KI392271">
    <property type="protein sequence ID" value="ERN18187.1"/>
    <property type="molecule type" value="Genomic_DNA"/>
</dbReference>
<protein>
    <submittedName>
        <fullName evidence="2">Uncharacterized protein</fullName>
    </submittedName>
</protein>
<dbReference type="PANTHER" id="PTHR35278">
    <property type="entry name" value="TRANSMEMBRANE PROTEIN-RELATED"/>
    <property type="match status" value="1"/>
</dbReference>
<evidence type="ECO:0000256" key="1">
    <source>
        <dbReference type="SAM" id="MobiDB-lite"/>
    </source>
</evidence>
<feature type="region of interest" description="Disordered" evidence="1">
    <location>
        <begin position="68"/>
        <end position="94"/>
    </location>
</feature>
<dbReference type="AlphaFoldDB" id="U5D9T8"/>
<dbReference type="HOGENOM" id="CLU_1416923_0_0_1"/>
<keyword evidence="3" id="KW-1185">Reference proteome</keyword>